<dbReference type="EMBL" id="JAUIQD010000005">
    <property type="protein sequence ID" value="KAK3349644.1"/>
    <property type="molecule type" value="Genomic_DNA"/>
</dbReference>
<accession>A0AAJ0MCI1</accession>
<dbReference type="Gene3D" id="1.10.630.10">
    <property type="entry name" value="Cytochrome P450"/>
    <property type="match status" value="1"/>
</dbReference>
<dbReference type="Pfam" id="PF03098">
    <property type="entry name" value="An_peroxidase"/>
    <property type="match status" value="2"/>
</dbReference>
<keyword evidence="3 7" id="KW-0479">Metal-binding</keyword>
<evidence type="ECO:0000256" key="7">
    <source>
        <dbReference type="PIRSR" id="PIRSR619791-2"/>
    </source>
</evidence>
<dbReference type="InterPro" id="IPR036396">
    <property type="entry name" value="Cyt_P450_sf"/>
</dbReference>
<evidence type="ECO:0000256" key="2">
    <source>
        <dbReference type="ARBA" id="ARBA00022617"/>
    </source>
</evidence>
<dbReference type="GO" id="GO:0020037">
    <property type="term" value="F:heme binding"/>
    <property type="evidence" value="ECO:0007669"/>
    <property type="project" value="InterPro"/>
</dbReference>
<dbReference type="Gene3D" id="1.10.640.10">
    <property type="entry name" value="Haem peroxidase domain superfamily, animal type"/>
    <property type="match status" value="1"/>
</dbReference>
<dbReference type="PANTHER" id="PTHR11903:SF37">
    <property type="entry name" value="PSI-PRODUCING OXYGENASE A"/>
    <property type="match status" value="1"/>
</dbReference>
<keyword evidence="2 7" id="KW-0349">Heme</keyword>
<evidence type="ECO:0000313" key="8">
    <source>
        <dbReference type="EMBL" id="KAK3349644.1"/>
    </source>
</evidence>
<proteinExistence type="predicted"/>
<dbReference type="PRINTS" id="PR00457">
    <property type="entry name" value="ANPEROXIDASE"/>
</dbReference>
<dbReference type="InterPro" id="IPR050783">
    <property type="entry name" value="Oxylipin_biosynth_metab"/>
</dbReference>
<reference evidence="8" key="2">
    <citation type="submission" date="2023-06" db="EMBL/GenBank/DDBJ databases">
        <authorList>
            <consortium name="Lawrence Berkeley National Laboratory"/>
            <person name="Haridas S."/>
            <person name="Hensen N."/>
            <person name="Bonometti L."/>
            <person name="Westerberg I."/>
            <person name="Brannstrom I.O."/>
            <person name="Guillou S."/>
            <person name="Cros-Aarteil S."/>
            <person name="Calhoun S."/>
            <person name="Kuo A."/>
            <person name="Mondo S."/>
            <person name="Pangilinan J."/>
            <person name="Riley R."/>
            <person name="Labutti K."/>
            <person name="Andreopoulos B."/>
            <person name="Lipzen A."/>
            <person name="Chen C."/>
            <person name="Yanf M."/>
            <person name="Daum C."/>
            <person name="Ng V."/>
            <person name="Clum A."/>
            <person name="Steindorff A."/>
            <person name="Ohm R."/>
            <person name="Martin F."/>
            <person name="Silar P."/>
            <person name="Natvig D."/>
            <person name="Lalanne C."/>
            <person name="Gautier V."/>
            <person name="Ament-Velasquez S.L."/>
            <person name="Kruys A."/>
            <person name="Hutchinson M.I."/>
            <person name="Powell A.J."/>
            <person name="Barry K."/>
            <person name="Miller A.N."/>
            <person name="Grigoriev I.V."/>
            <person name="Debuchy R."/>
            <person name="Gladieux P."/>
            <person name="Thoren M.H."/>
            <person name="Johannesson H."/>
        </authorList>
    </citation>
    <scope>NUCLEOTIDE SEQUENCE</scope>
    <source>
        <strain evidence="8">CBS 955.72</strain>
    </source>
</reference>
<dbReference type="InterPro" id="IPR034812">
    <property type="entry name" value="Ppo-like_N"/>
</dbReference>
<dbReference type="PROSITE" id="PS50292">
    <property type="entry name" value="PEROXIDASE_3"/>
    <property type="match status" value="1"/>
</dbReference>
<dbReference type="CDD" id="cd20612">
    <property type="entry name" value="CYP_LDS-like_C"/>
    <property type="match status" value="1"/>
</dbReference>
<organism evidence="8 9">
    <name type="scientific">Lasiosphaeria hispida</name>
    <dbReference type="NCBI Taxonomy" id="260671"/>
    <lineage>
        <taxon>Eukaryota</taxon>
        <taxon>Fungi</taxon>
        <taxon>Dikarya</taxon>
        <taxon>Ascomycota</taxon>
        <taxon>Pezizomycotina</taxon>
        <taxon>Sordariomycetes</taxon>
        <taxon>Sordariomycetidae</taxon>
        <taxon>Sordariales</taxon>
        <taxon>Lasiosphaeriaceae</taxon>
        <taxon>Lasiosphaeria</taxon>
    </lineage>
</organism>
<dbReference type="GO" id="GO:0004497">
    <property type="term" value="F:monooxygenase activity"/>
    <property type="evidence" value="ECO:0007669"/>
    <property type="project" value="InterPro"/>
</dbReference>
<dbReference type="InterPro" id="IPR001128">
    <property type="entry name" value="Cyt_P450"/>
</dbReference>
<protein>
    <submittedName>
        <fullName evidence="8">Linoleate diol synthase</fullName>
    </submittedName>
</protein>
<name>A0AAJ0MCI1_9PEZI</name>
<dbReference type="GO" id="GO:0006631">
    <property type="term" value="P:fatty acid metabolic process"/>
    <property type="evidence" value="ECO:0007669"/>
    <property type="project" value="UniProtKB-ARBA"/>
</dbReference>
<dbReference type="Pfam" id="PF00067">
    <property type="entry name" value="p450"/>
    <property type="match status" value="1"/>
</dbReference>
<dbReference type="CDD" id="cd09817">
    <property type="entry name" value="linoleate_diol_synthase_like"/>
    <property type="match status" value="1"/>
</dbReference>
<dbReference type="InterPro" id="IPR019791">
    <property type="entry name" value="Haem_peroxidase_animal"/>
</dbReference>
<keyword evidence="5" id="KW-0560">Oxidoreductase</keyword>
<keyword evidence="6 7" id="KW-0408">Iron</keyword>
<reference evidence="8" key="1">
    <citation type="journal article" date="2023" name="Mol. Phylogenet. Evol.">
        <title>Genome-scale phylogeny and comparative genomics of the fungal order Sordariales.</title>
        <authorList>
            <person name="Hensen N."/>
            <person name="Bonometti L."/>
            <person name="Westerberg I."/>
            <person name="Brannstrom I.O."/>
            <person name="Guillou S."/>
            <person name="Cros-Aarteil S."/>
            <person name="Calhoun S."/>
            <person name="Haridas S."/>
            <person name="Kuo A."/>
            <person name="Mondo S."/>
            <person name="Pangilinan J."/>
            <person name="Riley R."/>
            <person name="LaButti K."/>
            <person name="Andreopoulos B."/>
            <person name="Lipzen A."/>
            <person name="Chen C."/>
            <person name="Yan M."/>
            <person name="Daum C."/>
            <person name="Ng V."/>
            <person name="Clum A."/>
            <person name="Steindorff A."/>
            <person name="Ohm R.A."/>
            <person name="Martin F."/>
            <person name="Silar P."/>
            <person name="Natvig D.O."/>
            <person name="Lalanne C."/>
            <person name="Gautier V."/>
            <person name="Ament-Velasquez S.L."/>
            <person name="Kruys A."/>
            <person name="Hutchinson M.I."/>
            <person name="Powell A.J."/>
            <person name="Barry K."/>
            <person name="Miller A.N."/>
            <person name="Grigoriev I.V."/>
            <person name="Debuchy R."/>
            <person name="Gladieux P."/>
            <person name="Hiltunen Thoren M."/>
            <person name="Johannesson H."/>
        </authorList>
    </citation>
    <scope>NUCLEOTIDE SEQUENCE</scope>
    <source>
        <strain evidence="8">CBS 955.72</strain>
    </source>
</reference>
<keyword evidence="9" id="KW-1185">Reference proteome</keyword>
<evidence type="ECO:0000256" key="6">
    <source>
        <dbReference type="ARBA" id="ARBA00023004"/>
    </source>
</evidence>
<keyword evidence="4" id="KW-0223">Dioxygenase</keyword>
<dbReference type="GO" id="GO:0005506">
    <property type="term" value="F:iron ion binding"/>
    <property type="evidence" value="ECO:0007669"/>
    <property type="project" value="InterPro"/>
</dbReference>
<dbReference type="PANTHER" id="PTHR11903">
    <property type="entry name" value="PROSTAGLANDIN G/H SYNTHASE"/>
    <property type="match status" value="1"/>
</dbReference>
<sequence length="1135" mass="124348">MADLVKEGIARAQPKLAMRFSDLNRVIKKALSPEAPYPYGPGNMEPETAPDLIGDIKSLGFKDYHTLASLLNATTTGTTNDNDLLLENLIQLLSKLPESSKEGKQLTDGLLAQLWSSLEHPPTTSLSPRLRYRSADGSGNSVHSPLLGAAGTAYARTVPPMTFQLPNQPDPAAIFDSLMARGETFTPHPQGISSVLFYLAIIITHDIFQTSPEDHSVNLASSYLDLSPLYGRNEEEQRGMRVLKGGLLKPDCFSSKRILGLPPGVGVLLVMFNRFHNYVVTQLARINEANRFPPPLPSLSGPALTTHLANLDESLFQTGRLITCGLYANLILKDYVRTILALNRSPTSWNLDPRSNTNKIPQAGGNQVSVEFNLVYRWHSALSERDEKWVGEELKRVLGGKEPEEAGVGEMLRALVKWEESLPAEPEERGFGSLARQADGTYDDQELVKVWCDSVEDVAGAFGANKVPNVLRSIEVLGIMQARRWNVATLNEFRSFLGLTKHATFEDINPDPVVAVKLKGLYDSPDAVELYPGLMAEKPKPPMDPGSGLCVNYTTSRAILSDAVALVRGDRFHTVDYTPRSVTNWGYNEANSDPAVNQGHVFHKLFFRAFPRSNLPQNSVYAHFPLVIPSENGEVLSRLGTAPQYSWMPPPPHTLPPSLTFIRSHAAITSILSNPSAFRVVWGEAITHATSSPFSAAFCLAGDAPANAANRSQMHRSLYSPPTWASEMRSFVRTKTSQLLSKYSIPLAPPPAPPHSQAANTHMTTVYEVDLVRDVFSLVTTHLMSAMFNLPLKTASNPHGIYSEQELYGVLFALFAAVFFDADVASSFKLRKAAREYTAQLGGLILAGVKSPALVGFVKRVGDTIHGHPHVGSDQGEPVLKSFGAAMVARVVHETGGNVEEAVLGSVVMMVASGTANQTQVLAQAVDYYLGKGRGDLEELRRLAGLGGKEADELLMRYMLEGSRLRSTVALYRDVAADQTVTDYAPCRWNPAGGLDPIPVANPELKTVELKAGTRLVLDLTAASHDPEAFPDPEVVRLDRPLGSYIHYGFGPHRCLGMEMSRVILTEVFKAIVRLPGLKRVDGPRGEMKSFPAVRWSGQVGRAGERDWTGLKAYMTPDEKSFWPMPTTMRVRYED</sequence>
<dbReference type="GO" id="GO:0051213">
    <property type="term" value="F:dioxygenase activity"/>
    <property type="evidence" value="ECO:0007669"/>
    <property type="project" value="UniProtKB-KW"/>
</dbReference>
<dbReference type="GO" id="GO:0006979">
    <property type="term" value="P:response to oxidative stress"/>
    <property type="evidence" value="ECO:0007669"/>
    <property type="project" value="InterPro"/>
</dbReference>
<evidence type="ECO:0000256" key="4">
    <source>
        <dbReference type="ARBA" id="ARBA00022964"/>
    </source>
</evidence>
<evidence type="ECO:0000256" key="3">
    <source>
        <dbReference type="ARBA" id="ARBA00022723"/>
    </source>
</evidence>
<evidence type="ECO:0000313" key="9">
    <source>
        <dbReference type="Proteomes" id="UP001275084"/>
    </source>
</evidence>
<dbReference type="SUPFAM" id="SSF48264">
    <property type="entry name" value="Cytochrome P450"/>
    <property type="match status" value="1"/>
</dbReference>
<gene>
    <name evidence="8" type="ORF">B0T25DRAFT_247316</name>
</gene>
<evidence type="ECO:0000256" key="5">
    <source>
        <dbReference type="ARBA" id="ARBA00023002"/>
    </source>
</evidence>
<comment type="subunit">
    <text evidence="1">Homotetramer.</text>
</comment>
<dbReference type="AlphaFoldDB" id="A0AAJ0MCI1"/>
<dbReference type="SUPFAM" id="SSF48113">
    <property type="entry name" value="Heme-dependent peroxidases"/>
    <property type="match status" value="1"/>
</dbReference>
<dbReference type="InterPro" id="IPR037120">
    <property type="entry name" value="Haem_peroxidase_sf_animal"/>
</dbReference>
<dbReference type="InterPro" id="IPR010255">
    <property type="entry name" value="Haem_peroxidase_sf"/>
</dbReference>
<feature type="binding site" description="axial binding residue" evidence="7">
    <location>
        <position position="379"/>
    </location>
    <ligand>
        <name>heme b</name>
        <dbReference type="ChEBI" id="CHEBI:60344"/>
    </ligand>
    <ligandPart>
        <name>Fe</name>
        <dbReference type="ChEBI" id="CHEBI:18248"/>
    </ligandPart>
</feature>
<comment type="caution">
    <text evidence="8">The sequence shown here is derived from an EMBL/GenBank/DDBJ whole genome shotgun (WGS) entry which is preliminary data.</text>
</comment>
<dbReference type="Proteomes" id="UP001275084">
    <property type="component" value="Unassembled WGS sequence"/>
</dbReference>
<dbReference type="GO" id="GO:0016705">
    <property type="term" value="F:oxidoreductase activity, acting on paired donors, with incorporation or reduction of molecular oxygen"/>
    <property type="evidence" value="ECO:0007669"/>
    <property type="project" value="InterPro"/>
</dbReference>
<evidence type="ECO:0000256" key="1">
    <source>
        <dbReference type="ARBA" id="ARBA00011881"/>
    </source>
</evidence>
<dbReference type="GO" id="GO:0004601">
    <property type="term" value="F:peroxidase activity"/>
    <property type="evidence" value="ECO:0007669"/>
    <property type="project" value="InterPro"/>
</dbReference>